<gene>
    <name evidence="5" type="ORF">BJZ21_003771</name>
</gene>
<dbReference type="PANTHER" id="PTHR43056">
    <property type="entry name" value="PEPTIDASE S9 PROLYL OLIGOPEPTIDASE"/>
    <property type="match status" value="1"/>
</dbReference>
<dbReference type="Pfam" id="PF08530">
    <property type="entry name" value="PepX_C"/>
    <property type="match status" value="1"/>
</dbReference>
<dbReference type="GO" id="GO:0008239">
    <property type="term" value="F:dipeptidyl-peptidase activity"/>
    <property type="evidence" value="ECO:0007669"/>
    <property type="project" value="InterPro"/>
</dbReference>
<keyword evidence="1" id="KW-0378">Hydrolase</keyword>
<comment type="caution">
    <text evidence="5">The sequence shown here is derived from an EMBL/GenBank/DDBJ whole genome shotgun (WGS) entry which is preliminary data.</text>
</comment>
<dbReference type="InterPro" id="IPR013736">
    <property type="entry name" value="Xaa-Pro_dipept_C"/>
</dbReference>
<feature type="region of interest" description="Disordered" evidence="2">
    <location>
        <begin position="420"/>
        <end position="439"/>
    </location>
</feature>
<feature type="chain" id="PRO_5039322592" description="Xaa-Pro dipeptidyl-peptidase C-terminal domain-containing protein" evidence="3">
    <location>
        <begin position="38"/>
        <end position="644"/>
    </location>
</feature>
<dbReference type="Gene3D" id="2.60.120.260">
    <property type="entry name" value="Galactose-binding domain-like"/>
    <property type="match status" value="1"/>
</dbReference>
<dbReference type="InterPro" id="IPR005674">
    <property type="entry name" value="CocE/Ser_esterase"/>
</dbReference>
<protein>
    <recommendedName>
        <fullName evidence="4">Xaa-Pro dipeptidyl-peptidase C-terminal domain-containing protein</fullName>
    </recommendedName>
</protein>
<evidence type="ECO:0000256" key="3">
    <source>
        <dbReference type="SAM" id="SignalP"/>
    </source>
</evidence>
<name>A0A7Y9JCQ9_9ACTN</name>
<keyword evidence="3" id="KW-0732">Signal</keyword>
<dbReference type="NCBIfam" id="TIGR00976">
    <property type="entry name" value="CocE_NonD"/>
    <property type="match status" value="1"/>
</dbReference>
<evidence type="ECO:0000256" key="1">
    <source>
        <dbReference type="ARBA" id="ARBA00022801"/>
    </source>
</evidence>
<feature type="domain" description="Xaa-Pro dipeptidyl-peptidase C-terminal" evidence="4">
    <location>
        <begin position="369"/>
        <end position="637"/>
    </location>
</feature>
<feature type="signal peptide" evidence="3">
    <location>
        <begin position="1"/>
        <end position="37"/>
    </location>
</feature>
<dbReference type="InterPro" id="IPR029058">
    <property type="entry name" value="AB_hydrolase_fold"/>
</dbReference>
<accession>A0A7Y9JCQ9</accession>
<sequence>MTRTRPAARAAARAAAALAAAATLFTGGLAAATTSYADPGSPARAAADAGPRLDLPSGWQPRPARYPGTVTEKDLAIPMSDGTVLRGDLTLPARADGTAVDRRLPVIVTITAYNKSAQGSSGLAGADPGYLVRRGYAQLVVDARGTGSSEGSWDAFGPRENRDGKEIVEWAHSRRRSWSNGHVGMSGPSYMGINQLFTAAQHPRGLDAIFPQVPAGDVYRDVVASGGQIDVGFIPLWLGLVTATGVVPPATLGSDPQSGISTLLDHLSGAGTFTAPLLLDAALGGDAAYDGPFYRERSPLRVIDRVDVPTFLVGGEYDLFQRGTPMLFEHLQRNGVPTHLIVGPWNHLQGSSGEGVADAGYGTLPELQLRWFDHWLRGRRDPGLDRDIAPVTRYELGSDRWRTTDRWVPAGARARSYRLSGSATTGGEHGVLTRGTARPGTADVLPVPVSGLCTRSADQWTAGLPSAVWADNPCFTDNAPDDSSGVVFETRPVKHAVHLAGPIDAHLCTSSVGGDGMLSVAVEDVAPDGTVSRLTGGWQVLSQRALDRSRTRYLDGKVLQPFHPFTRASRRPVADGRVVPVDVEVFPTTAAIEPGHRLRIAVQAFDVPHLAPSATEAPGSLTVMTLHASARYPSELTIPWVRGR</sequence>
<feature type="region of interest" description="Disordered" evidence="2">
    <location>
        <begin position="35"/>
        <end position="67"/>
    </location>
</feature>
<reference evidence="5 6" key="1">
    <citation type="submission" date="2020-07" db="EMBL/GenBank/DDBJ databases">
        <title>Sequencing the genomes of 1000 actinobacteria strains.</title>
        <authorList>
            <person name="Klenk H.-P."/>
        </authorList>
    </citation>
    <scope>NUCLEOTIDE SEQUENCE [LARGE SCALE GENOMIC DNA]</scope>
    <source>
        <strain evidence="5 6">DSM 21350</strain>
    </source>
</reference>
<dbReference type="Gene3D" id="1.10.3020.10">
    <property type="entry name" value="alpha-amino acid ester hydrolase ( Helical cap domain)"/>
    <property type="match status" value="1"/>
</dbReference>
<evidence type="ECO:0000256" key="2">
    <source>
        <dbReference type="SAM" id="MobiDB-lite"/>
    </source>
</evidence>
<dbReference type="InterPro" id="IPR008979">
    <property type="entry name" value="Galactose-bd-like_sf"/>
</dbReference>
<dbReference type="EMBL" id="JACCBG010000001">
    <property type="protein sequence ID" value="NYD43688.1"/>
    <property type="molecule type" value="Genomic_DNA"/>
</dbReference>
<evidence type="ECO:0000259" key="4">
    <source>
        <dbReference type="SMART" id="SM00939"/>
    </source>
</evidence>
<organism evidence="5 6">
    <name type="scientific">Nocardioides panaciterrulae</name>
    <dbReference type="NCBI Taxonomy" id="661492"/>
    <lineage>
        <taxon>Bacteria</taxon>
        <taxon>Bacillati</taxon>
        <taxon>Actinomycetota</taxon>
        <taxon>Actinomycetes</taxon>
        <taxon>Propionibacteriales</taxon>
        <taxon>Nocardioidaceae</taxon>
        <taxon>Nocardioides</taxon>
    </lineage>
</organism>
<dbReference type="SUPFAM" id="SSF49785">
    <property type="entry name" value="Galactose-binding domain-like"/>
    <property type="match status" value="1"/>
</dbReference>
<dbReference type="SUPFAM" id="SSF53474">
    <property type="entry name" value="alpha/beta-Hydrolases"/>
    <property type="match status" value="1"/>
</dbReference>
<dbReference type="Pfam" id="PF02129">
    <property type="entry name" value="Peptidase_S15"/>
    <property type="match status" value="1"/>
</dbReference>
<dbReference type="RefSeq" id="WP_179665180.1">
    <property type="nucleotide sequence ID" value="NZ_JACCBG010000001.1"/>
</dbReference>
<evidence type="ECO:0000313" key="6">
    <source>
        <dbReference type="Proteomes" id="UP000535511"/>
    </source>
</evidence>
<dbReference type="SMART" id="SM00939">
    <property type="entry name" value="PepX_C"/>
    <property type="match status" value="1"/>
</dbReference>
<dbReference type="Proteomes" id="UP000535511">
    <property type="component" value="Unassembled WGS sequence"/>
</dbReference>
<dbReference type="InterPro" id="IPR050585">
    <property type="entry name" value="Xaa-Pro_dipeptidyl-ppase/CocE"/>
</dbReference>
<dbReference type="Gene3D" id="3.40.50.1820">
    <property type="entry name" value="alpha/beta hydrolase"/>
    <property type="match status" value="1"/>
</dbReference>
<dbReference type="PANTHER" id="PTHR43056:SF10">
    <property type="entry name" value="COCE_NOND FAMILY, PUTATIVE (AFU_ORTHOLOGUE AFUA_7G00600)-RELATED"/>
    <property type="match status" value="1"/>
</dbReference>
<keyword evidence="6" id="KW-1185">Reference proteome</keyword>
<evidence type="ECO:0000313" key="5">
    <source>
        <dbReference type="EMBL" id="NYD43688.1"/>
    </source>
</evidence>
<dbReference type="InterPro" id="IPR000383">
    <property type="entry name" value="Xaa-Pro-like_dom"/>
</dbReference>
<proteinExistence type="predicted"/>
<dbReference type="AlphaFoldDB" id="A0A7Y9JCQ9"/>